<keyword evidence="1" id="KW-0472">Membrane</keyword>
<dbReference type="RefSeq" id="WP_211468319.1">
    <property type="nucleotide sequence ID" value="NZ_JAGSXH010000040.1"/>
</dbReference>
<gene>
    <name evidence="3" type="ORF">KGA66_13410</name>
</gene>
<dbReference type="InterPro" id="IPR002881">
    <property type="entry name" value="DUF58"/>
</dbReference>
<evidence type="ECO:0000313" key="4">
    <source>
        <dbReference type="Proteomes" id="UP000677913"/>
    </source>
</evidence>
<feature type="transmembrane region" description="Helical" evidence="1">
    <location>
        <begin position="21"/>
        <end position="44"/>
    </location>
</feature>
<keyword evidence="1" id="KW-0812">Transmembrane</keyword>
<organism evidence="3 4">
    <name type="scientific">Actinocrinis puniceicyclus</name>
    <dbReference type="NCBI Taxonomy" id="977794"/>
    <lineage>
        <taxon>Bacteria</taxon>
        <taxon>Bacillati</taxon>
        <taxon>Actinomycetota</taxon>
        <taxon>Actinomycetes</taxon>
        <taxon>Catenulisporales</taxon>
        <taxon>Actinospicaceae</taxon>
        <taxon>Actinocrinis</taxon>
    </lineage>
</organism>
<evidence type="ECO:0000259" key="2">
    <source>
        <dbReference type="Pfam" id="PF01882"/>
    </source>
</evidence>
<comment type="caution">
    <text evidence="3">The sequence shown here is derived from an EMBL/GenBank/DDBJ whole genome shotgun (WGS) entry which is preliminary data.</text>
</comment>
<keyword evidence="4" id="KW-1185">Reference proteome</keyword>
<dbReference type="PANTHER" id="PTHR34351">
    <property type="entry name" value="SLR1927 PROTEIN-RELATED"/>
    <property type="match status" value="1"/>
</dbReference>
<dbReference type="Pfam" id="PF01882">
    <property type="entry name" value="DUF58"/>
    <property type="match status" value="1"/>
</dbReference>
<dbReference type="AlphaFoldDB" id="A0A8J7WQ85"/>
<dbReference type="PANTHER" id="PTHR34351:SF1">
    <property type="entry name" value="SLR1927 PROTEIN"/>
    <property type="match status" value="1"/>
</dbReference>
<evidence type="ECO:0000256" key="1">
    <source>
        <dbReference type="SAM" id="Phobius"/>
    </source>
</evidence>
<proteinExistence type="predicted"/>
<keyword evidence="1" id="KW-1133">Transmembrane helix</keyword>
<feature type="domain" description="DUF58" evidence="2">
    <location>
        <begin position="214"/>
        <end position="298"/>
    </location>
</feature>
<dbReference type="EMBL" id="JAGSXH010000040">
    <property type="protein sequence ID" value="MBS2964049.1"/>
    <property type="molecule type" value="Genomic_DNA"/>
</dbReference>
<reference evidence="3" key="1">
    <citation type="submission" date="2021-04" db="EMBL/GenBank/DDBJ databases">
        <title>Genome based classification of Actinospica acidithermotolerans sp. nov., an actinobacterium isolated from an Indonesian hot spring.</title>
        <authorList>
            <person name="Kusuma A.B."/>
            <person name="Putra K.E."/>
            <person name="Nafisah S."/>
            <person name="Loh J."/>
            <person name="Nouioui I."/>
            <person name="Goodfellow M."/>
        </authorList>
    </citation>
    <scope>NUCLEOTIDE SEQUENCE</scope>
    <source>
        <strain evidence="3">DSM 45618</strain>
    </source>
</reference>
<protein>
    <submittedName>
        <fullName evidence="3">DUF58 domain-containing protein</fullName>
    </submittedName>
</protein>
<name>A0A8J7WQ85_9ACTN</name>
<evidence type="ECO:0000313" key="3">
    <source>
        <dbReference type="EMBL" id="MBS2964049.1"/>
    </source>
</evidence>
<dbReference type="Proteomes" id="UP000677913">
    <property type="component" value="Unassembled WGS sequence"/>
</dbReference>
<sequence length="450" mass="47422">MNTRPQTKKVRSTFRTFSAGLTTRGRAFLSAGLASAACAILLGYGPLLRVAILLVALPVAAAAITSASRYRIACRRSLEPARVPVGSPARVHLRLENAARLPSSPLLVEDQVPYTLGSRPRFILRRIEPGGSRRVAYRVRSDSRGRYQLGPLTLRSADPLGLFELTRSFSAQHTLTVAPKVEQLPAITLGTVWAGHGDGHAAHAAAAGEDDVGVREYRYGDELKRIHWRATAHHGEMMVRREEQTWHSRCTVLLDNRAGAHRGTGPTASLEWAVSAAASSAIHLLNNGYTVHLSTGDGAGSILTDTQDAVLDTLAVLRPVHAVGLSLSQAAADDRADSLVIAFLGTLTGDDAADLARAKPVTASAVAFLLDAQTWAGSAAAIPLPPGFEDGQRHAAAMLEAGGWQVVTARAGDRFADLWRVASRHTAAVVGVGAVADALGEVGLKTAGGA</sequence>
<accession>A0A8J7WQ85</accession>